<keyword evidence="2" id="KW-0285">Flavoprotein</keyword>
<dbReference type="Proteomes" id="UP001197214">
    <property type="component" value="Unassembled WGS sequence"/>
</dbReference>
<keyword evidence="3" id="KW-0274">FAD</keyword>
<dbReference type="RefSeq" id="WP_219236892.1">
    <property type="nucleotide sequence ID" value="NZ_JAHWZX010000002.1"/>
</dbReference>
<dbReference type="Pfam" id="PF07992">
    <property type="entry name" value="Pyr_redox_2"/>
    <property type="match status" value="1"/>
</dbReference>
<accession>A0ABS6XHT9</accession>
<keyword evidence="8" id="KW-1185">Reference proteome</keyword>
<dbReference type="Pfam" id="PF00355">
    <property type="entry name" value="Rieske"/>
    <property type="match status" value="1"/>
</dbReference>
<dbReference type="InterPro" id="IPR050446">
    <property type="entry name" value="FAD-oxidoreductase/Apoptosis"/>
</dbReference>
<protein>
    <submittedName>
        <fullName evidence="7">FAD-dependent oxidoreductase</fullName>
    </submittedName>
</protein>
<keyword evidence="4" id="KW-0560">Oxidoreductase</keyword>
<evidence type="ECO:0000259" key="6">
    <source>
        <dbReference type="PROSITE" id="PS51296"/>
    </source>
</evidence>
<evidence type="ECO:0000256" key="4">
    <source>
        <dbReference type="ARBA" id="ARBA00023002"/>
    </source>
</evidence>
<dbReference type="PANTHER" id="PTHR43557:SF2">
    <property type="entry name" value="RIESKE DOMAIN-CONTAINING PROTEIN-RELATED"/>
    <property type="match status" value="1"/>
</dbReference>
<feature type="domain" description="Rieske" evidence="6">
    <location>
        <begin position="8"/>
        <end position="103"/>
    </location>
</feature>
<dbReference type="InterPro" id="IPR017941">
    <property type="entry name" value="Rieske_2Fe-2S"/>
</dbReference>
<gene>
    <name evidence="7" type="ORF">KY084_02670</name>
</gene>
<dbReference type="PROSITE" id="PS51296">
    <property type="entry name" value="RIESKE"/>
    <property type="match status" value="1"/>
</dbReference>
<evidence type="ECO:0000256" key="3">
    <source>
        <dbReference type="ARBA" id="ARBA00022827"/>
    </source>
</evidence>
<dbReference type="InterPro" id="IPR023753">
    <property type="entry name" value="FAD/NAD-binding_dom"/>
</dbReference>
<reference evidence="7 8" key="1">
    <citation type="submission" date="2021-07" db="EMBL/GenBank/DDBJ databases">
        <title>Stakelama flava sp. nov., a novel endophytic bacterium isolated from branch of Kandelia candel.</title>
        <authorList>
            <person name="Tuo L."/>
        </authorList>
    </citation>
    <scope>NUCLEOTIDE SEQUENCE [LARGE SCALE GENOMIC DNA]</scope>
    <source>
        <strain evidence="7 8">CBK3Z-3</strain>
    </source>
</reference>
<proteinExistence type="predicted"/>
<sequence length="509" mass="54138">MTDLPDLATGIPSDQLREDDPVAGDYHGTRVVLVRRGDAIFAMGGSCTHLGAPLETGMVIGDQLRCPWHHARFDLASGEAVGGPAIPSLGCFTTEEAEGTVRVTGRRDTKPRKAQLQADTPIVIIGTGAAGHALADKLARAGQGDAVTLITAEAAPPYERTMLSKQYLSGAQDRDSCFLPGPGEDGGARPQIRTGTKIVAIDREKRVVTSDTGEQIPYGTLVLATGAEPVLPDFGGKAGKSVFRLRSIEDADNLIAAAENAESAVVLGGSFVGLEVAASLRQRGLRVTVIDRNAIPMESVLGAEAGGLVRRVHENQGITFHLQRQIASYDGTSVTLDDGTMIAADMLVVGAGVAPRIDLAHEAGLTLAKDADGIHVDKHLTTSDPAIRAIGDIASYPHPRLGRPVRIEHWVHAQRQGEHLARLMLGETDQGFTDTPFFWSGHYDTKLRYVGHAGKPVKTREQGSIQSGDFAVFFADSSDGKGDQAMLSCGRDREAIEVEAEWSNDIARL</sequence>
<dbReference type="EMBL" id="JAHWZX010000002">
    <property type="protein sequence ID" value="MBW4329778.1"/>
    <property type="molecule type" value="Genomic_DNA"/>
</dbReference>
<dbReference type="PANTHER" id="PTHR43557">
    <property type="entry name" value="APOPTOSIS-INDUCING FACTOR 1"/>
    <property type="match status" value="1"/>
</dbReference>
<feature type="region of interest" description="Disordered" evidence="5">
    <location>
        <begin position="1"/>
        <end position="22"/>
    </location>
</feature>
<comment type="caution">
    <text evidence="7">The sequence shown here is derived from an EMBL/GenBank/DDBJ whole genome shotgun (WGS) entry which is preliminary data.</text>
</comment>
<evidence type="ECO:0000313" key="7">
    <source>
        <dbReference type="EMBL" id="MBW4329778.1"/>
    </source>
</evidence>
<evidence type="ECO:0000313" key="8">
    <source>
        <dbReference type="Proteomes" id="UP001197214"/>
    </source>
</evidence>
<evidence type="ECO:0000256" key="2">
    <source>
        <dbReference type="ARBA" id="ARBA00022630"/>
    </source>
</evidence>
<comment type="cofactor">
    <cofactor evidence="1">
        <name>FAD</name>
        <dbReference type="ChEBI" id="CHEBI:57692"/>
    </cofactor>
</comment>
<name>A0ABS6XHT9_9SPHN</name>
<evidence type="ECO:0000256" key="1">
    <source>
        <dbReference type="ARBA" id="ARBA00001974"/>
    </source>
</evidence>
<organism evidence="7 8">
    <name type="scientific">Stakelama flava</name>
    <dbReference type="NCBI Taxonomy" id="2860338"/>
    <lineage>
        <taxon>Bacteria</taxon>
        <taxon>Pseudomonadati</taxon>
        <taxon>Pseudomonadota</taxon>
        <taxon>Alphaproteobacteria</taxon>
        <taxon>Sphingomonadales</taxon>
        <taxon>Sphingomonadaceae</taxon>
        <taxon>Stakelama</taxon>
    </lineage>
</organism>
<evidence type="ECO:0000256" key="5">
    <source>
        <dbReference type="SAM" id="MobiDB-lite"/>
    </source>
</evidence>